<evidence type="ECO:0000313" key="6">
    <source>
        <dbReference type="EMBL" id="KAL3427906.1"/>
    </source>
</evidence>
<dbReference type="InterPro" id="IPR023631">
    <property type="entry name" value="Amidase_dom"/>
</dbReference>
<dbReference type="PANTHER" id="PTHR46072">
    <property type="entry name" value="AMIDASE-RELATED-RELATED"/>
    <property type="match status" value="1"/>
</dbReference>
<comment type="similarity">
    <text evidence="2">Belongs to the amidase family.</text>
</comment>
<evidence type="ECO:0000259" key="5">
    <source>
        <dbReference type="Pfam" id="PF01425"/>
    </source>
</evidence>
<evidence type="ECO:0000256" key="2">
    <source>
        <dbReference type="ARBA" id="ARBA00009199"/>
    </source>
</evidence>
<dbReference type="PANTHER" id="PTHR46072:SF4">
    <property type="entry name" value="AMIDASE C550.07-RELATED"/>
    <property type="match status" value="1"/>
</dbReference>
<sequence>MADVVAKDEHQIPSSSEFAPISPAWQDAARQRREDINGAIPSEYIIPDFLLKGHHFLDLPVRCGILDQRELEITSMTATSLLKGIHEEKYSAVEVTTAFCKRAAIAHQATNCLALVLFEQALKDAEALDEYMRVNHRPIGPLHGLPISVKEHVDLRNTPSTSGFIAWANVVSSTDSLIVKVLREAGAVFHVKTTNPQSLMALETDSNLYGRTKNPHNTKLTPGGSSGGEGALIAMRGSLLGIGTDIGGSIRAPAGFSGIYGLKPSISRLPHSGLAGVHGGMENIVGAVGPMAVSPEDLRLFCSVALDAQPWLYEPSLIEIPWRPTITIPTKMRIGVLSNDGVVSPHPPVARCLRETADALGRAGHTIIPWRSSLHPDIIATINEAYFLDGAEEYYEVMKQGNEPPVPIIKMLLDKTHPKHCTARETWKINQRRNALQTIYAAELNAAELDFILCPVNASVASAHGESTYWGYTSAFNLLDYTGAVLPISTVQETDTWENFPGTYLSEQDRAFGAFYTGPEKYKNAPISLQIVTRRFGEEKALLIMEEIERVLGLRDSKL</sequence>
<dbReference type="InterPro" id="IPR020556">
    <property type="entry name" value="Amidase_CS"/>
</dbReference>
<dbReference type="PROSITE" id="PS00571">
    <property type="entry name" value="AMIDASES"/>
    <property type="match status" value="1"/>
</dbReference>
<evidence type="ECO:0000256" key="1">
    <source>
        <dbReference type="ARBA" id="ARBA00001311"/>
    </source>
</evidence>
<dbReference type="Gene3D" id="3.90.1300.10">
    <property type="entry name" value="Amidase signature (AS) domain"/>
    <property type="match status" value="1"/>
</dbReference>
<reference evidence="6 7" key="1">
    <citation type="submission" date="2024-06" db="EMBL/GenBank/DDBJ databases">
        <title>Complete genome of Phlyctema vagabunda strain 19-DSS-EL-015.</title>
        <authorList>
            <person name="Fiorenzani C."/>
        </authorList>
    </citation>
    <scope>NUCLEOTIDE SEQUENCE [LARGE SCALE GENOMIC DNA]</scope>
    <source>
        <strain evidence="6 7">19-DSS-EL-015</strain>
    </source>
</reference>
<dbReference type="Proteomes" id="UP001629113">
    <property type="component" value="Unassembled WGS sequence"/>
</dbReference>
<organism evidence="6 7">
    <name type="scientific">Phlyctema vagabunda</name>
    <dbReference type="NCBI Taxonomy" id="108571"/>
    <lineage>
        <taxon>Eukaryota</taxon>
        <taxon>Fungi</taxon>
        <taxon>Dikarya</taxon>
        <taxon>Ascomycota</taxon>
        <taxon>Pezizomycotina</taxon>
        <taxon>Leotiomycetes</taxon>
        <taxon>Helotiales</taxon>
        <taxon>Dermateaceae</taxon>
        <taxon>Phlyctema</taxon>
    </lineage>
</organism>
<proteinExistence type="inferred from homology"/>
<keyword evidence="7" id="KW-1185">Reference proteome</keyword>
<dbReference type="Pfam" id="PF01425">
    <property type="entry name" value="Amidase"/>
    <property type="match status" value="1"/>
</dbReference>
<feature type="domain" description="Amidase" evidence="5">
    <location>
        <begin position="94"/>
        <end position="541"/>
    </location>
</feature>
<evidence type="ECO:0000256" key="4">
    <source>
        <dbReference type="ARBA" id="ARBA00022801"/>
    </source>
</evidence>
<protein>
    <recommendedName>
        <fullName evidence="3">amidase</fullName>
        <ecNumber evidence="3">3.5.1.4</ecNumber>
    </recommendedName>
</protein>
<dbReference type="PIRSF" id="PIRSF001221">
    <property type="entry name" value="Amidase_fungi"/>
    <property type="match status" value="1"/>
</dbReference>
<keyword evidence="4" id="KW-0378">Hydrolase</keyword>
<name>A0ABR4PX33_9HELO</name>
<comment type="catalytic activity">
    <reaction evidence="1">
        <text>a monocarboxylic acid amide + H2O = a monocarboxylate + NH4(+)</text>
        <dbReference type="Rhea" id="RHEA:12020"/>
        <dbReference type="ChEBI" id="CHEBI:15377"/>
        <dbReference type="ChEBI" id="CHEBI:28938"/>
        <dbReference type="ChEBI" id="CHEBI:35757"/>
        <dbReference type="ChEBI" id="CHEBI:83628"/>
        <dbReference type="EC" id="3.5.1.4"/>
    </reaction>
</comment>
<evidence type="ECO:0000256" key="3">
    <source>
        <dbReference type="ARBA" id="ARBA00012922"/>
    </source>
</evidence>
<dbReference type="InterPro" id="IPR036928">
    <property type="entry name" value="AS_sf"/>
</dbReference>
<dbReference type="EMBL" id="JBFCZG010000001">
    <property type="protein sequence ID" value="KAL3427906.1"/>
    <property type="molecule type" value="Genomic_DNA"/>
</dbReference>
<dbReference type="SUPFAM" id="SSF75304">
    <property type="entry name" value="Amidase signature (AS) enzymes"/>
    <property type="match status" value="1"/>
</dbReference>
<accession>A0ABR4PX33</accession>
<comment type="caution">
    <text evidence="6">The sequence shown here is derived from an EMBL/GenBank/DDBJ whole genome shotgun (WGS) entry which is preliminary data.</text>
</comment>
<gene>
    <name evidence="6" type="ORF">PVAG01_01415</name>
</gene>
<dbReference type="EC" id="3.5.1.4" evidence="3"/>
<evidence type="ECO:0000313" key="7">
    <source>
        <dbReference type="Proteomes" id="UP001629113"/>
    </source>
</evidence>